<evidence type="ECO:0000256" key="7">
    <source>
        <dbReference type="ARBA" id="ARBA00022837"/>
    </source>
</evidence>
<evidence type="ECO:0000256" key="9">
    <source>
        <dbReference type="ARBA" id="ARBA00038263"/>
    </source>
</evidence>
<keyword evidence="8" id="KW-0456">Lyase</keyword>
<keyword evidence="7" id="KW-0106">Calcium</keyword>
<dbReference type="InterPro" id="IPR002048">
    <property type="entry name" value="EF_hand_dom"/>
</dbReference>
<dbReference type="InterPro" id="IPR011992">
    <property type="entry name" value="EF-hand-dom_pair"/>
</dbReference>
<gene>
    <name evidence="13" type="ORF">AB1Y20_002620</name>
</gene>
<organism evidence="13 14">
    <name type="scientific">Prymnesium parvum</name>
    <name type="common">Toxic golden alga</name>
    <dbReference type="NCBI Taxonomy" id="97485"/>
    <lineage>
        <taxon>Eukaryota</taxon>
        <taxon>Haptista</taxon>
        <taxon>Haptophyta</taxon>
        <taxon>Prymnesiophyceae</taxon>
        <taxon>Prymnesiales</taxon>
        <taxon>Prymnesiaceae</taxon>
        <taxon>Prymnesium</taxon>
    </lineage>
</organism>
<comment type="similarity">
    <text evidence="9">Belongs to the polysaccharide lyase 9 family.</text>
</comment>
<dbReference type="GO" id="GO:0016837">
    <property type="term" value="F:carbon-oxygen lyase activity, acting on polysaccharides"/>
    <property type="evidence" value="ECO:0007669"/>
    <property type="project" value="TreeGrafter"/>
</dbReference>
<dbReference type="Proteomes" id="UP001515480">
    <property type="component" value="Unassembled WGS sequence"/>
</dbReference>
<evidence type="ECO:0000256" key="4">
    <source>
        <dbReference type="ARBA" id="ARBA00022525"/>
    </source>
</evidence>
<dbReference type="GO" id="GO:0005576">
    <property type="term" value="C:extracellular region"/>
    <property type="evidence" value="ECO:0007669"/>
    <property type="project" value="UniProtKB-SubCell"/>
</dbReference>
<sequence>MMAQAKDSTADAGLASSTHDHHHNSMLTKSGHLDERAHILEIGLFSPKFARDTSKRDSQQQADIYRMITQADTDGDGWLTVREFYGALIKFRNQEISYRRLKRAFIVGAFFVLLQTVLILFLTMAAIVIIKDTHVSKKTGPNGVEVVAMTDSDGTNIIQTAVALVQLPLYVAPVLSQADRSAIKKLDISWYDDVRETIVEESAAVLAVSRFSNTSAEILFNYGPPRRAVLINDGSAFLLDGTRQHPICAASASCSSFTVDGAQKASDYIAAADAARECPLALPSRPLSSSFSPLLFVSCLERSLSPAHLDLSAGHAAAVASAGTTATSRQLSEANPACDAVTTAHASPIGYELAHELKICTGNLWLGEGYSADECNLLVASGGSCNTGWFNFHPNRGKCGCTTRLDRDCSDPSYQNDHSVVSIYRIIYGDANVLANPGAEDGTAQWTASDSSGQAGVSSDAYEGAQAFELQGPGSPRIYQEAAFDPPVPKVKLTAWVKLAGVTTGRLRLAPSFEDGTTGGFSSIYVQPDGSTQGNWKFVEFLLESVTQISLVEVRIQFDDESTSGDQLLVDAITLSAAAAPCVAHLAQELHVSTSGVDASACGSKSTPYATLQFAASQAAAGDTVYVHGGVYNGSQTITASGTAGSPILLRRWGQDRVTFRNFPGRPALDVLNSHHLVIDGFEIDGEAYLLPFLETVT</sequence>
<accession>A0AB34J931</accession>
<evidence type="ECO:0000313" key="13">
    <source>
        <dbReference type="EMBL" id="KAL1516007.1"/>
    </source>
</evidence>
<dbReference type="SUPFAM" id="SSF47473">
    <property type="entry name" value="EF-hand"/>
    <property type="match status" value="1"/>
</dbReference>
<dbReference type="InterPro" id="IPR052052">
    <property type="entry name" value="Polysaccharide_Lyase_9"/>
</dbReference>
<feature type="transmembrane region" description="Helical" evidence="11">
    <location>
        <begin position="104"/>
        <end position="130"/>
    </location>
</feature>
<keyword evidence="4" id="KW-0964">Secreted</keyword>
<keyword evidence="11" id="KW-1133">Transmembrane helix</keyword>
<dbReference type="InterPro" id="IPR018247">
    <property type="entry name" value="EF_Hand_1_Ca_BS"/>
</dbReference>
<dbReference type="PANTHER" id="PTHR40088">
    <property type="entry name" value="PECTATE LYASE (EUROFUNG)"/>
    <property type="match status" value="1"/>
</dbReference>
<dbReference type="SUPFAM" id="SSF51126">
    <property type="entry name" value="Pectin lyase-like"/>
    <property type="match status" value="1"/>
</dbReference>
<dbReference type="InterPro" id="IPR011050">
    <property type="entry name" value="Pectin_lyase_fold/virulence"/>
</dbReference>
<feature type="domain" description="EF-hand" evidence="12">
    <location>
        <begin position="59"/>
        <end position="94"/>
    </location>
</feature>
<comment type="subcellular location">
    <subcellularLocation>
        <location evidence="2">Secreted</location>
    </subcellularLocation>
</comment>
<keyword evidence="14" id="KW-1185">Reference proteome</keyword>
<dbReference type="GO" id="GO:0005509">
    <property type="term" value="F:calcium ion binding"/>
    <property type="evidence" value="ECO:0007669"/>
    <property type="project" value="InterPro"/>
</dbReference>
<dbReference type="Gene3D" id="2.160.20.10">
    <property type="entry name" value="Single-stranded right-handed beta-helix, Pectin lyase-like"/>
    <property type="match status" value="1"/>
</dbReference>
<evidence type="ECO:0000256" key="2">
    <source>
        <dbReference type="ARBA" id="ARBA00004613"/>
    </source>
</evidence>
<dbReference type="PANTHER" id="PTHR40088:SF1">
    <property type="entry name" value="PECTATE LYASE PEL9"/>
    <property type="match status" value="1"/>
</dbReference>
<evidence type="ECO:0000256" key="1">
    <source>
        <dbReference type="ARBA" id="ARBA00001913"/>
    </source>
</evidence>
<keyword evidence="6" id="KW-0732">Signal</keyword>
<evidence type="ECO:0000256" key="11">
    <source>
        <dbReference type="SAM" id="Phobius"/>
    </source>
</evidence>
<evidence type="ECO:0000256" key="10">
    <source>
        <dbReference type="SAM" id="MobiDB-lite"/>
    </source>
</evidence>
<protein>
    <recommendedName>
        <fullName evidence="3">Probable pectate lyase C</fullName>
    </recommendedName>
</protein>
<name>A0AB34J931_PRYPA</name>
<dbReference type="Gene3D" id="2.60.120.260">
    <property type="entry name" value="Galactose-binding domain-like"/>
    <property type="match status" value="1"/>
</dbReference>
<dbReference type="PROSITE" id="PS50222">
    <property type="entry name" value="EF_HAND_2"/>
    <property type="match status" value="1"/>
</dbReference>
<evidence type="ECO:0000259" key="12">
    <source>
        <dbReference type="PROSITE" id="PS50222"/>
    </source>
</evidence>
<proteinExistence type="inferred from homology"/>
<dbReference type="InterPro" id="IPR012334">
    <property type="entry name" value="Pectin_lyas_fold"/>
</dbReference>
<dbReference type="PROSITE" id="PS00018">
    <property type="entry name" value="EF_HAND_1"/>
    <property type="match status" value="1"/>
</dbReference>
<evidence type="ECO:0000256" key="3">
    <source>
        <dbReference type="ARBA" id="ARBA00016512"/>
    </source>
</evidence>
<evidence type="ECO:0000313" key="14">
    <source>
        <dbReference type="Proteomes" id="UP001515480"/>
    </source>
</evidence>
<evidence type="ECO:0000256" key="5">
    <source>
        <dbReference type="ARBA" id="ARBA00022723"/>
    </source>
</evidence>
<comment type="caution">
    <text evidence="13">The sequence shown here is derived from an EMBL/GenBank/DDBJ whole genome shotgun (WGS) entry which is preliminary data.</text>
</comment>
<dbReference type="AlphaFoldDB" id="A0AB34J931"/>
<keyword evidence="11" id="KW-0812">Transmembrane</keyword>
<evidence type="ECO:0000256" key="8">
    <source>
        <dbReference type="ARBA" id="ARBA00023239"/>
    </source>
</evidence>
<evidence type="ECO:0000256" key="6">
    <source>
        <dbReference type="ARBA" id="ARBA00022729"/>
    </source>
</evidence>
<reference evidence="13 14" key="1">
    <citation type="journal article" date="2024" name="Science">
        <title>Giant polyketide synthase enzymes in the biosynthesis of giant marine polyether toxins.</title>
        <authorList>
            <person name="Fallon T.R."/>
            <person name="Shende V.V."/>
            <person name="Wierzbicki I.H."/>
            <person name="Pendleton A.L."/>
            <person name="Watervoot N.F."/>
            <person name="Auber R.P."/>
            <person name="Gonzalez D.J."/>
            <person name="Wisecaver J.H."/>
            <person name="Moore B.S."/>
        </authorList>
    </citation>
    <scope>NUCLEOTIDE SEQUENCE [LARGE SCALE GENOMIC DNA]</scope>
    <source>
        <strain evidence="13 14">12B1</strain>
    </source>
</reference>
<comment type="cofactor">
    <cofactor evidence="1">
        <name>Ca(2+)</name>
        <dbReference type="ChEBI" id="CHEBI:29108"/>
    </cofactor>
</comment>
<keyword evidence="5" id="KW-0479">Metal-binding</keyword>
<dbReference type="EMBL" id="JBGBPQ010000011">
    <property type="protein sequence ID" value="KAL1516007.1"/>
    <property type="molecule type" value="Genomic_DNA"/>
</dbReference>
<keyword evidence="11" id="KW-0472">Membrane</keyword>
<feature type="region of interest" description="Disordered" evidence="10">
    <location>
        <begin position="1"/>
        <end position="27"/>
    </location>
</feature>